<keyword evidence="5" id="KW-0028">Amino-acid biosynthesis</keyword>
<evidence type="ECO:0000313" key="11">
    <source>
        <dbReference type="EMBL" id="KAA8881898.1"/>
    </source>
</evidence>
<dbReference type="GO" id="GO:0030170">
    <property type="term" value="F:pyridoxal phosphate binding"/>
    <property type="evidence" value="ECO:0007669"/>
    <property type="project" value="InterPro"/>
</dbReference>
<accession>A0A5N0DXN1</accession>
<comment type="similarity">
    <text evidence="2">Belongs to the class-II pyridoxal-phosphate-dependent aminotransferase family. Histidinol-phosphate aminotransferase subfamily.</text>
</comment>
<gene>
    <name evidence="11" type="ORF">F3087_40235</name>
</gene>
<dbReference type="InterPro" id="IPR015421">
    <property type="entry name" value="PyrdxlP-dep_Trfase_major"/>
</dbReference>
<dbReference type="InterPro" id="IPR015424">
    <property type="entry name" value="PyrdxlP-dep_Trfase"/>
</dbReference>
<dbReference type="InterPro" id="IPR015422">
    <property type="entry name" value="PyrdxlP-dep_Trfase_small"/>
</dbReference>
<dbReference type="PANTHER" id="PTHR43643:SF6">
    <property type="entry name" value="HISTIDINOL-PHOSPHATE AMINOTRANSFERASE"/>
    <property type="match status" value="1"/>
</dbReference>
<evidence type="ECO:0000256" key="7">
    <source>
        <dbReference type="ARBA" id="ARBA00022898"/>
    </source>
</evidence>
<dbReference type="InterPro" id="IPR023214">
    <property type="entry name" value="HAD_sf"/>
</dbReference>
<evidence type="ECO:0000259" key="10">
    <source>
        <dbReference type="Pfam" id="PF00155"/>
    </source>
</evidence>
<dbReference type="EC" id="2.6.1.9" evidence="3"/>
<dbReference type="SUPFAM" id="SSF53383">
    <property type="entry name" value="PLP-dependent transferases"/>
    <property type="match status" value="1"/>
</dbReference>
<sequence>MMARQSFDIAEGLSMISPEHWEFPVAAAPPLGRLTLAGRLSVPDETEALIIELDGVLLDLRSHDHQIVNQALHDRYAGDIDIPREVVQANSGQSAAEFWRRILAAAGITLNQTQTWEIIHRYDELRLSAPPRVHRGIVEVLTDAEYHFVNIAVVSAMSAGNISLLLAKVGLRDRVDEIVGNDIAGMTDPPAPDRYLEAARRLEARPANCVALVDSLLGAEAAARAGCYPVGIATGGNSFDELAESLFTADDLPDLSQRAPMTRVRIPPWILAAQPYPSERSDSDRPGGLRLDRNESTYPIPESVAAALTEHVLGRGERDAADLDRLVASLAEYCGVAEDFILPTSGADQAIDLTLRSFLRAGRRMLVAQPEYPVYGHVAALAGAEILGIPHDQELRFPCAQFRAAAAEGRPDLIVLTNPNTLTGAGVDREFIAELVQDHQDVPVLVDETYHEFTGETVVELTAAQENLIVVRSFSHAFAMAGLRLGYVVASPLAVRQLAKLRNPFDISDLAVVAARANLADLDSVRADWAETMTVVKPMVVAELRELGLEVLPGRANFVLVRPAGCADLVELLRKEKILVRPLHGPVLDGMFRMTLGSWEEAVHAMAVCRAAVRGGRTD</sequence>
<evidence type="ECO:0000256" key="8">
    <source>
        <dbReference type="ARBA" id="ARBA00023102"/>
    </source>
</evidence>
<evidence type="ECO:0000256" key="5">
    <source>
        <dbReference type="ARBA" id="ARBA00022605"/>
    </source>
</evidence>
<keyword evidence="8" id="KW-0368">Histidine biosynthesis</keyword>
<dbReference type="CDD" id="cd00609">
    <property type="entry name" value="AAT_like"/>
    <property type="match status" value="1"/>
</dbReference>
<dbReference type="Gene3D" id="3.40.50.1000">
    <property type="entry name" value="HAD superfamily/HAD-like"/>
    <property type="match status" value="1"/>
</dbReference>
<dbReference type="Pfam" id="PF00702">
    <property type="entry name" value="Hydrolase"/>
    <property type="match status" value="1"/>
</dbReference>
<evidence type="ECO:0000256" key="9">
    <source>
        <dbReference type="ARBA" id="ARBA00047481"/>
    </source>
</evidence>
<dbReference type="InterPro" id="IPR050106">
    <property type="entry name" value="HistidinolP_aminotransfase"/>
</dbReference>
<keyword evidence="6 11" id="KW-0808">Transferase</keyword>
<dbReference type="SUPFAM" id="SSF56784">
    <property type="entry name" value="HAD-like"/>
    <property type="match status" value="1"/>
</dbReference>
<dbReference type="Gene3D" id="1.10.150.240">
    <property type="entry name" value="Putative phosphatase, domain 2"/>
    <property type="match status" value="1"/>
</dbReference>
<keyword evidence="12" id="KW-1185">Reference proteome</keyword>
<dbReference type="EMBL" id="VXLC01000031">
    <property type="protein sequence ID" value="KAA8881898.1"/>
    <property type="molecule type" value="Genomic_DNA"/>
</dbReference>
<keyword evidence="7" id="KW-0663">Pyridoxal phosphate</keyword>
<dbReference type="InterPro" id="IPR023198">
    <property type="entry name" value="PGP-like_dom2"/>
</dbReference>
<evidence type="ECO:0000313" key="12">
    <source>
        <dbReference type="Proteomes" id="UP000323876"/>
    </source>
</evidence>
<comment type="catalytic activity">
    <reaction evidence="9">
        <text>L-histidinol phosphate + 2-oxoglutarate = 3-(imidazol-4-yl)-2-oxopropyl phosphate + L-glutamate</text>
        <dbReference type="Rhea" id="RHEA:23744"/>
        <dbReference type="ChEBI" id="CHEBI:16810"/>
        <dbReference type="ChEBI" id="CHEBI:29985"/>
        <dbReference type="ChEBI" id="CHEBI:57766"/>
        <dbReference type="ChEBI" id="CHEBI:57980"/>
        <dbReference type="EC" id="2.6.1.9"/>
    </reaction>
</comment>
<dbReference type="PANTHER" id="PTHR43643">
    <property type="entry name" value="HISTIDINOL-PHOSPHATE AMINOTRANSFERASE 2"/>
    <property type="match status" value="1"/>
</dbReference>
<evidence type="ECO:0000256" key="2">
    <source>
        <dbReference type="ARBA" id="ARBA00007970"/>
    </source>
</evidence>
<comment type="pathway">
    <text evidence="1">Amino-acid biosynthesis; L-histidine biosynthesis; L-histidine from 5-phospho-alpha-D-ribose 1-diphosphate: step 7/9.</text>
</comment>
<dbReference type="GO" id="GO:0004400">
    <property type="term" value="F:histidinol-phosphate transaminase activity"/>
    <property type="evidence" value="ECO:0007669"/>
    <property type="project" value="UniProtKB-EC"/>
</dbReference>
<evidence type="ECO:0000256" key="6">
    <source>
        <dbReference type="ARBA" id="ARBA00022679"/>
    </source>
</evidence>
<reference evidence="11 12" key="1">
    <citation type="submission" date="2019-09" db="EMBL/GenBank/DDBJ databases">
        <authorList>
            <person name="Wang X."/>
        </authorList>
    </citation>
    <scope>NUCLEOTIDE SEQUENCE [LARGE SCALE GENOMIC DNA]</scope>
    <source>
        <strain evidence="11 12">CICC 11023</strain>
    </source>
</reference>
<dbReference type="InterPro" id="IPR004839">
    <property type="entry name" value="Aminotransferase_I/II_large"/>
</dbReference>
<dbReference type="Proteomes" id="UP000323876">
    <property type="component" value="Unassembled WGS sequence"/>
</dbReference>
<organism evidence="11 12">
    <name type="scientific">Nocardia colli</name>
    <dbReference type="NCBI Taxonomy" id="2545717"/>
    <lineage>
        <taxon>Bacteria</taxon>
        <taxon>Bacillati</taxon>
        <taxon>Actinomycetota</taxon>
        <taxon>Actinomycetes</taxon>
        <taxon>Mycobacteriales</taxon>
        <taxon>Nocardiaceae</taxon>
        <taxon>Nocardia</taxon>
    </lineage>
</organism>
<protein>
    <recommendedName>
        <fullName evidence="3">histidinol-phosphate transaminase</fullName>
        <ecNumber evidence="3">2.6.1.9</ecNumber>
    </recommendedName>
</protein>
<name>A0A5N0DXN1_9NOCA</name>
<feature type="domain" description="Aminotransferase class I/classII large" evidence="10">
    <location>
        <begin position="289"/>
        <end position="601"/>
    </location>
</feature>
<comment type="caution">
    <text evidence="11">The sequence shown here is derived from an EMBL/GenBank/DDBJ whole genome shotgun (WGS) entry which is preliminary data.</text>
</comment>
<dbReference type="InterPro" id="IPR036412">
    <property type="entry name" value="HAD-like_sf"/>
</dbReference>
<keyword evidence="4 11" id="KW-0032">Aminotransferase</keyword>
<dbReference type="OrthoDB" id="9809616at2"/>
<evidence type="ECO:0000256" key="3">
    <source>
        <dbReference type="ARBA" id="ARBA00012748"/>
    </source>
</evidence>
<dbReference type="AlphaFoldDB" id="A0A5N0DXN1"/>
<dbReference type="Gene3D" id="3.90.1150.10">
    <property type="entry name" value="Aspartate Aminotransferase, domain 1"/>
    <property type="match status" value="1"/>
</dbReference>
<dbReference type="GO" id="GO:0000105">
    <property type="term" value="P:L-histidine biosynthetic process"/>
    <property type="evidence" value="ECO:0007669"/>
    <property type="project" value="UniProtKB-KW"/>
</dbReference>
<evidence type="ECO:0000256" key="4">
    <source>
        <dbReference type="ARBA" id="ARBA00022576"/>
    </source>
</evidence>
<evidence type="ECO:0000256" key="1">
    <source>
        <dbReference type="ARBA" id="ARBA00005011"/>
    </source>
</evidence>
<proteinExistence type="inferred from homology"/>
<dbReference type="Gene3D" id="3.40.640.10">
    <property type="entry name" value="Type I PLP-dependent aspartate aminotransferase-like (Major domain)"/>
    <property type="match status" value="1"/>
</dbReference>
<dbReference type="Pfam" id="PF00155">
    <property type="entry name" value="Aminotran_1_2"/>
    <property type="match status" value="1"/>
</dbReference>